<evidence type="ECO:0000256" key="1">
    <source>
        <dbReference type="SAM" id="MobiDB-lite"/>
    </source>
</evidence>
<keyword evidence="3" id="KW-1185">Reference proteome</keyword>
<reference evidence="2" key="1">
    <citation type="submission" date="2023-05" db="EMBL/GenBank/DDBJ databases">
        <authorList>
            <person name="Stuckert A."/>
        </authorList>
    </citation>
    <scope>NUCLEOTIDE SEQUENCE</scope>
</reference>
<evidence type="ECO:0000313" key="2">
    <source>
        <dbReference type="EMBL" id="CAI9559926.1"/>
    </source>
</evidence>
<sequence length="46" mass="4984">MDLKQTRTRSRPPSNPARGRGMDTGGEPDVRRPAGPGKMDGWMDGS</sequence>
<name>A0ABN9CJZ0_9NEOB</name>
<dbReference type="EMBL" id="CATNWA010010447">
    <property type="protein sequence ID" value="CAI9559926.1"/>
    <property type="molecule type" value="Genomic_DNA"/>
</dbReference>
<dbReference type="Proteomes" id="UP001162483">
    <property type="component" value="Unassembled WGS sequence"/>
</dbReference>
<accession>A0ABN9CJZ0</accession>
<feature type="compositionally biased region" description="Basic residues" evidence="1">
    <location>
        <begin position="1"/>
        <end position="10"/>
    </location>
</feature>
<organism evidence="2 3">
    <name type="scientific">Staurois parvus</name>
    <dbReference type="NCBI Taxonomy" id="386267"/>
    <lineage>
        <taxon>Eukaryota</taxon>
        <taxon>Metazoa</taxon>
        <taxon>Chordata</taxon>
        <taxon>Craniata</taxon>
        <taxon>Vertebrata</taxon>
        <taxon>Euteleostomi</taxon>
        <taxon>Amphibia</taxon>
        <taxon>Batrachia</taxon>
        <taxon>Anura</taxon>
        <taxon>Neobatrachia</taxon>
        <taxon>Ranoidea</taxon>
        <taxon>Ranidae</taxon>
        <taxon>Staurois</taxon>
    </lineage>
</organism>
<gene>
    <name evidence="2" type="ORF">SPARVUS_LOCUS5156992</name>
</gene>
<evidence type="ECO:0000313" key="3">
    <source>
        <dbReference type="Proteomes" id="UP001162483"/>
    </source>
</evidence>
<protein>
    <submittedName>
        <fullName evidence="2">Uncharacterized protein</fullName>
    </submittedName>
</protein>
<comment type="caution">
    <text evidence="2">The sequence shown here is derived from an EMBL/GenBank/DDBJ whole genome shotgun (WGS) entry which is preliminary data.</text>
</comment>
<feature type="region of interest" description="Disordered" evidence="1">
    <location>
        <begin position="1"/>
        <end position="46"/>
    </location>
</feature>
<proteinExistence type="predicted"/>